<reference evidence="1" key="2">
    <citation type="journal article" date="2015" name="Fish Shellfish Immunol.">
        <title>Early steps in the European eel (Anguilla anguilla)-Vibrio vulnificus interaction in the gills: Role of the RtxA13 toxin.</title>
        <authorList>
            <person name="Callol A."/>
            <person name="Pajuelo D."/>
            <person name="Ebbesson L."/>
            <person name="Teles M."/>
            <person name="MacKenzie S."/>
            <person name="Amaro C."/>
        </authorList>
    </citation>
    <scope>NUCLEOTIDE SEQUENCE</scope>
</reference>
<dbReference type="EMBL" id="GBXM01079506">
    <property type="protein sequence ID" value="JAH29071.1"/>
    <property type="molecule type" value="Transcribed_RNA"/>
</dbReference>
<protein>
    <submittedName>
        <fullName evidence="1">Uncharacterized protein</fullName>
    </submittedName>
</protein>
<evidence type="ECO:0000313" key="1">
    <source>
        <dbReference type="EMBL" id="JAH29071.1"/>
    </source>
</evidence>
<sequence length="58" mass="6481">MPTDSQADEGLETRSNACCFPPSVCIISPHPQAQSARLQIRSIWRRLRRIKGSPALFS</sequence>
<accession>A0A0E9RIT2</accession>
<organism evidence="1">
    <name type="scientific">Anguilla anguilla</name>
    <name type="common">European freshwater eel</name>
    <name type="synonym">Muraena anguilla</name>
    <dbReference type="NCBI Taxonomy" id="7936"/>
    <lineage>
        <taxon>Eukaryota</taxon>
        <taxon>Metazoa</taxon>
        <taxon>Chordata</taxon>
        <taxon>Craniata</taxon>
        <taxon>Vertebrata</taxon>
        <taxon>Euteleostomi</taxon>
        <taxon>Actinopterygii</taxon>
        <taxon>Neopterygii</taxon>
        <taxon>Teleostei</taxon>
        <taxon>Anguilliformes</taxon>
        <taxon>Anguillidae</taxon>
        <taxon>Anguilla</taxon>
    </lineage>
</organism>
<proteinExistence type="predicted"/>
<name>A0A0E9RIT2_ANGAN</name>
<reference evidence="1" key="1">
    <citation type="submission" date="2014-11" db="EMBL/GenBank/DDBJ databases">
        <authorList>
            <person name="Amaro Gonzalez C."/>
        </authorList>
    </citation>
    <scope>NUCLEOTIDE SEQUENCE</scope>
</reference>
<dbReference type="AlphaFoldDB" id="A0A0E9RIT2"/>